<keyword evidence="5 8" id="KW-0472">Membrane</keyword>
<comment type="function">
    <text evidence="8">Fluoride-specific ion channel. Important for reducing fluoride concentration in the cell, thus reducing its toxicity.</text>
</comment>
<keyword evidence="11" id="KW-1185">Reference proteome</keyword>
<keyword evidence="8" id="KW-0406">Ion transport</keyword>
<dbReference type="RefSeq" id="WP_188869266.1">
    <property type="nucleotide sequence ID" value="NZ_BMOO01000001.1"/>
</dbReference>
<comment type="catalytic activity">
    <reaction evidence="7">
        <text>fluoride(in) = fluoride(out)</text>
        <dbReference type="Rhea" id="RHEA:76159"/>
        <dbReference type="ChEBI" id="CHEBI:17051"/>
    </reaction>
    <physiologicalReaction direction="left-to-right" evidence="7">
        <dbReference type="Rhea" id="RHEA:76160"/>
    </physiologicalReaction>
</comment>
<evidence type="ECO:0000313" key="9">
    <source>
        <dbReference type="EMBL" id="GGM56700.1"/>
    </source>
</evidence>
<dbReference type="HAMAP" id="MF_00454">
    <property type="entry name" value="FluC"/>
    <property type="match status" value="1"/>
</dbReference>
<dbReference type="GO" id="GO:0046872">
    <property type="term" value="F:metal ion binding"/>
    <property type="evidence" value="ECO:0007669"/>
    <property type="project" value="UniProtKB-KW"/>
</dbReference>
<keyword evidence="4 8" id="KW-1133">Transmembrane helix</keyword>
<protein>
    <recommendedName>
        <fullName evidence="8">Fluoride-specific ion channel FluC</fullName>
    </recommendedName>
</protein>
<name>A0A830FP37_9EURY</name>
<sequence>MTPLVDPAYLVGLGGVLGALLRTLVGELITVRNYPASTLLVNVLGSFCLAALTVLGAEHRLALLLGTGACGSFTTFSSFAVETVRLWEDGERVVAAFNAAANLVGAGLAIALAWLLLG</sequence>
<dbReference type="OrthoDB" id="304656at2157"/>
<dbReference type="InterPro" id="IPR003691">
    <property type="entry name" value="FluC"/>
</dbReference>
<reference evidence="10" key="3">
    <citation type="submission" date="2021-03" db="EMBL/GenBank/DDBJ databases">
        <title>Genomic Encyclopedia of Type Strains, Phase IV (KMG-IV): sequencing the most valuable type-strain genomes for metagenomic binning, comparative biology and taxonomic classification.</title>
        <authorList>
            <person name="Goeker M."/>
        </authorList>
    </citation>
    <scope>NUCLEOTIDE SEQUENCE</scope>
    <source>
        <strain evidence="10">DSM 22443</strain>
    </source>
</reference>
<comment type="activity regulation">
    <text evidence="8">Na(+) is not transported, but it plays an essential structural role and its presence is essential for fluoride channel function.</text>
</comment>
<evidence type="ECO:0000313" key="11">
    <source>
        <dbReference type="Proteomes" id="UP000614609"/>
    </source>
</evidence>
<evidence type="ECO:0000256" key="6">
    <source>
        <dbReference type="ARBA" id="ARBA00035120"/>
    </source>
</evidence>
<dbReference type="EMBL" id="BMOO01000001">
    <property type="protein sequence ID" value="GGM56700.1"/>
    <property type="molecule type" value="Genomic_DNA"/>
</dbReference>
<dbReference type="Pfam" id="PF02537">
    <property type="entry name" value="CRCB"/>
    <property type="match status" value="1"/>
</dbReference>
<dbReference type="GO" id="GO:0062054">
    <property type="term" value="F:fluoride channel activity"/>
    <property type="evidence" value="ECO:0007669"/>
    <property type="project" value="UniProtKB-UniRule"/>
</dbReference>
<reference evidence="9" key="1">
    <citation type="journal article" date="2014" name="Int. J. Syst. Evol. Microbiol.">
        <title>Complete genome sequence of Corynebacterium casei LMG S-19264T (=DSM 44701T), isolated from a smear-ripened cheese.</title>
        <authorList>
            <consortium name="US DOE Joint Genome Institute (JGI-PGF)"/>
            <person name="Walter F."/>
            <person name="Albersmeier A."/>
            <person name="Kalinowski J."/>
            <person name="Ruckert C."/>
        </authorList>
    </citation>
    <scope>NUCLEOTIDE SEQUENCE</scope>
    <source>
        <strain evidence="9">JCM 16108</strain>
    </source>
</reference>
<evidence type="ECO:0000256" key="7">
    <source>
        <dbReference type="ARBA" id="ARBA00035585"/>
    </source>
</evidence>
<accession>A0A830FP37</accession>
<feature type="transmembrane region" description="Helical" evidence="8">
    <location>
        <begin position="93"/>
        <end position="117"/>
    </location>
</feature>
<feature type="transmembrane region" description="Helical" evidence="8">
    <location>
        <begin position="37"/>
        <end position="55"/>
    </location>
</feature>
<evidence type="ECO:0000256" key="3">
    <source>
        <dbReference type="ARBA" id="ARBA00022692"/>
    </source>
</evidence>
<evidence type="ECO:0000256" key="5">
    <source>
        <dbReference type="ARBA" id="ARBA00023136"/>
    </source>
</evidence>
<feature type="transmembrane region" description="Helical" evidence="8">
    <location>
        <begin position="61"/>
        <end position="81"/>
    </location>
</feature>
<feature type="binding site" evidence="8">
    <location>
        <position position="74"/>
    </location>
    <ligand>
        <name>Na(+)</name>
        <dbReference type="ChEBI" id="CHEBI:29101"/>
        <note>structural</note>
    </ligand>
</feature>
<evidence type="ECO:0000256" key="1">
    <source>
        <dbReference type="ARBA" id="ARBA00004651"/>
    </source>
</evidence>
<evidence type="ECO:0000256" key="2">
    <source>
        <dbReference type="ARBA" id="ARBA00022475"/>
    </source>
</evidence>
<keyword evidence="8" id="KW-0915">Sodium</keyword>
<dbReference type="GO" id="GO:0005886">
    <property type="term" value="C:plasma membrane"/>
    <property type="evidence" value="ECO:0007669"/>
    <property type="project" value="UniProtKB-SubCell"/>
</dbReference>
<dbReference type="Proteomes" id="UP000765891">
    <property type="component" value="Unassembled WGS sequence"/>
</dbReference>
<dbReference type="GO" id="GO:0140114">
    <property type="term" value="P:cellular detoxification of fluoride"/>
    <property type="evidence" value="ECO:0007669"/>
    <property type="project" value="UniProtKB-UniRule"/>
</dbReference>
<keyword evidence="8" id="KW-0813">Transport</keyword>
<evidence type="ECO:0000256" key="8">
    <source>
        <dbReference type="HAMAP-Rule" id="MF_00454"/>
    </source>
</evidence>
<gene>
    <name evidence="8" type="primary">fluC</name>
    <name evidence="8" type="synonym">crcB</name>
    <name evidence="9" type="ORF">GCM10009017_03570</name>
    <name evidence="10" type="ORF">J2752_000899</name>
</gene>
<evidence type="ECO:0000256" key="4">
    <source>
        <dbReference type="ARBA" id="ARBA00022989"/>
    </source>
</evidence>
<feature type="binding site" evidence="8">
    <location>
        <position position="71"/>
    </location>
    <ligand>
        <name>Na(+)</name>
        <dbReference type="ChEBI" id="CHEBI:29101"/>
        <note>structural</note>
    </ligand>
</feature>
<comment type="similarity">
    <text evidence="6 8">Belongs to the fluoride channel Fluc/FEX (TC 1.A.43) family.</text>
</comment>
<evidence type="ECO:0000313" key="10">
    <source>
        <dbReference type="EMBL" id="MBP1954018.1"/>
    </source>
</evidence>
<feature type="transmembrane region" description="Helical" evidence="8">
    <location>
        <begin position="6"/>
        <end position="25"/>
    </location>
</feature>
<keyword evidence="2 8" id="KW-1003">Cell membrane</keyword>
<dbReference type="Proteomes" id="UP000614609">
    <property type="component" value="Unassembled WGS sequence"/>
</dbReference>
<keyword evidence="8" id="KW-0479">Metal-binding</keyword>
<keyword evidence="8" id="KW-0407">Ion channel</keyword>
<dbReference type="PANTHER" id="PTHR28259:SF1">
    <property type="entry name" value="FLUORIDE EXPORT PROTEIN 1-RELATED"/>
    <property type="match status" value="1"/>
</dbReference>
<keyword evidence="3 8" id="KW-0812">Transmembrane</keyword>
<organism evidence="9 11">
    <name type="scientific">Halarchaeum rubridurum</name>
    <dbReference type="NCBI Taxonomy" id="489911"/>
    <lineage>
        <taxon>Archaea</taxon>
        <taxon>Methanobacteriati</taxon>
        <taxon>Methanobacteriota</taxon>
        <taxon>Stenosarchaea group</taxon>
        <taxon>Halobacteria</taxon>
        <taxon>Halobacteriales</taxon>
        <taxon>Halobacteriaceae</taxon>
    </lineage>
</organism>
<dbReference type="AlphaFoldDB" id="A0A830FP37"/>
<dbReference type="PANTHER" id="PTHR28259">
    <property type="entry name" value="FLUORIDE EXPORT PROTEIN 1-RELATED"/>
    <property type="match status" value="1"/>
</dbReference>
<comment type="subcellular location">
    <subcellularLocation>
        <location evidence="1 8">Cell membrane</location>
        <topology evidence="1 8">Multi-pass membrane protein</topology>
    </subcellularLocation>
</comment>
<dbReference type="EMBL" id="JAGGKO010000001">
    <property type="protein sequence ID" value="MBP1954018.1"/>
    <property type="molecule type" value="Genomic_DNA"/>
</dbReference>
<proteinExistence type="inferred from homology"/>
<reference evidence="9" key="2">
    <citation type="submission" date="2020-09" db="EMBL/GenBank/DDBJ databases">
        <authorList>
            <person name="Sun Q."/>
            <person name="Ohkuma M."/>
        </authorList>
    </citation>
    <scope>NUCLEOTIDE SEQUENCE</scope>
    <source>
        <strain evidence="9">JCM 16108</strain>
    </source>
</reference>
<comment type="caution">
    <text evidence="9">The sequence shown here is derived from an EMBL/GenBank/DDBJ whole genome shotgun (WGS) entry which is preliminary data.</text>
</comment>